<evidence type="ECO:0000256" key="5">
    <source>
        <dbReference type="ARBA" id="ARBA00022490"/>
    </source>
</evidence>
<evidence type="ECO:0000256" key="1">
    <source>
        <dbReference type="ARBA" id="ARBA00004309"/>
    </source>
</evidence>
<name>A0A830H7Z9_9CHLO</name>
<sequence length="352" mass="40427">MHAHAHTSPPLHLQPSQDREIQFDIPIRQLELRKGERTLDMLDTVEDTKGNNGERGDLIITNLRLIWWSHRSRRTNLSVGYNAIISINIRQATSRLRGPTQALYVLTKYNGSRFEFIFTNLVRNSPRLFTTIQAVFRAYDTTRLYRDLKLRGAIIQDNELKLLPREQIYSKLQGVWNLSSDQGNLGTFIATNIRLVWYANLAQNFNVSMPYIQIRSILVRDSKFGPALVIDTTARSGGYILGFRVDPMEKLEELFKEVSSLWTVYSSNPIFGMDYVLEGQPQTLKDVTVKREQDDVEVVDQDLESGRDVFAAYYADSSKSTDRQPVYSEELGLAVEELREDLTIDALWNVLS</sequence>
<evidence type="ECO:0000256" key="9">
    <source>
        <dbReference type="ARBA" id="ARBA00023273"/>
    </source>
</evidence>
<dbReference type="InterPro" id="IPR006606">
    <property type="entry name" value="BBL5"/>
</dbReference>
<evidence type="ECO:0000313" key="12">
    <source>
        <dbReference type="Proteomes" id="UP000660262"/>
    </source>
</evidence>
<reference evidence="11" key="1">
    <citation type="submission" date="2020-10" db="EMBL/GenBank/DDBJ databases">
        <title>Unveiling of a novel bifunctional photoreceptor, Dualchrome1, isolated from a cosmopolitan green alga.</title>
        <authorList>
            <person name="Suzuki S."/>
            <person name="Kawachi M."/>
        </authorList>
    </citation>
    <scope>NUCLEOTIDE SEQUENCE</scope>
    <source>
        <strain evidence="11">NIES 2893</strain>
    </source>
</reference>
<evidence type="ECO:0000256" key="4">
    <source>
        <dbReference type="ARBA" id="ARBA00022475"/>
    </source>
</evidence>
<dbReference type="InterPro" id="IPR014003">
    <property type="entry name" value="BBS5_PH"/>
</dbReference>
<feature type="domain" description="BBSome complex member BBS5 PH" evidence="10">
    <location>
        <begin position="36"/>
        <end position="90"/>
    </location>
</feature>
<dbReference type="Pfam" id="PF07289">
    <property type="entry name" value="BBL5"/>
    <property type="match status" value="1"/>
</dbReference>
<keyword evidence="8" id="KW-0206">Cytoskeleton</keyword>
<keyword evidence="5" id="KW-0963">Cytoplasm</keyword>
<dbReference type="InterPro" id="IPR030804">
    <property type="entry name" value="BBS5/fem-3"/>
</dbReference>
<evidence type="ECO:0000256" key="3">
    <source>
        <dbReference type="ARBA" id="ARBA00005822"/>
    </source>
</evidence>
<dbReference type="GO" id="GO:0036064">
    <property type="term" value="C:ciliary basal body"/>
    <property type="evidence" value="ECO:0007669"/>
    <property type="project" value="TreeGrafter"/>
</dbReference>
<feature type="domain" description="BBSome complex member BBS5 PH" evidence="10">
    <location>
        <begin position="166"/>
        <end position="220"/>
    </location>
</feature>
<evidence type="ECO:0000256" key="2">
    <source>
        <dbReference type="ARBA" id="ARBA00004607"/>
    </source>
</evidence>
<keyword evidence="9" id="KW-0966">Cell projection</keyword>
<dbReference type="PANTHER" id="PTHR21351">
    <property type="entry name" value="BARDET-BIEDL SYNDROME PROTEIN 5"/>
    <property type="match status" value="1"/>
</dbReference>
<evidence type="ECO:0000313" key="11">
    <source>
        <dbReference type="EMBL" id="GHP02150.1"/>
    </source>
</evidence>
<dbReference type="Proteomes" id="UP000660262">
    <property type="component" value="Unassembled WGS sequence"/>
</dbReference>
<dbReference type="AlphaFoldDB" id="A0A830H7Z9"/>
<comment type="caution">
    <text evidence="11">The sequence shown here is derived from an EMBL/GenBank/DDBJ whole genome shotgun (WGS) entry which is preliminary data.</text>
</comment>
<keyword evidence="6" id="KW-0969">Cilium</keyword>
<dbReference type="SMART" id="SM00683">
    <property type="entry name" value="DM16"/>
    <property type="match status" value="2"/>
</dbReference>
<organism evidence="11 12">
    <name type="scientific">Pycnococcus provasolii</name>
    <dbReference type="NCBI Taxonomy" id="41880"/>
    <lineage>
        <taxon>Eukaryota</taxon>
        <taxon>Viridiplantae</taxon>
        <taxon>Chlorophyta</taxon>
        <taxon>Pseudoscourfieldiophyceae</taxon>
        <taxon>Pseudoscourfieldiales</taxon>
        <taxon>Pycnococcaceae</taxon>
        <taxon>Pycnococcus</taxon>
    </lineage>
</organism>
<dbReference type="PANTHER" id="PTHR21351:SF0">
    <property type="entry name" value="BARDET-BIEDL SYNDROME 5 PROTEIN"/>
    <property type="match status" value="1"/>
</dbReference>
<dbReference type="EMBL" id="BNJQ01000002">
    <property type="protein sequence ID" value="GHP02150.1"/>
    <property type="molecule type" value="Genomic_DNA"/>
</dbReference>
<protein>
    <submittedName>
        <fullName evidence="11">Bardet-Biedl syndrome 5 protein</fullName>
    </submittedName>
</protein>
<dbReference type="GO" id="GO:0034464">
    <property type="term" value="C:BBSome"/>
    <property type="evidence" value="ECO:0007669"/>
    <property type="project" value="InterPro"/>
</dbReference>
<keyword evidence="4" id="KW-1003">Cell membrane</keyword>
<keyword evidence="7" id="KW-0472">Membrane</keyword>
<evidence type="ECO:0000256" key="7">
    <source>
        <dbReference type="ARBA" id="ARBA00023136"/>
    </source>
</evidence>
<keyword evidence="12" id="KW-1185">Reference proteome</keyword>
<evidence type="ECO:0000256" key="6">
    <source>
        <dbReference type="ARBA" id="ARBA00023069"/>
    </source>
</evidence>
<gene>
    <name evidence="11" type="ORF">PPROV_000090700</name>
</gene>
<dbReference type="GO" id="GO:0060271">
    <property type="term" value="P:cilium assembly"/>
    <property type="evidence" value="ECO:0007669"/>
    <property type="project" value="TreeGrafter"/>
</dbReference>
<accession>A0A830H7Z9</accession>
<evidence type="ECO:0000256" key="8">
    <source>
        <dbReference type="ARBA" id="ARBA00023212"/>
    </source>
</evidence>
<dbReference type="OrthoDB" id="10261999at2759"/>
<evidence type="ECO:0000259" key="10">
    <source>
        <dbReference type="SMART" id="SM00683"/>
    </source>
</evidence>
<dbReference type="GO" id="GO:0060170">
    <property type="term" value="C:ciliary membrane"/>
    <property type="evidence" value="ECO:0007669"/>
    <property type="project" value="UniProtKB-SubCell"/>
</dbReference>
<comment type="subcellular location">
    <subcellularLocation>
        <location evidence="1">Cell projection</location>
        <location evidence="1">Cilium membrane</location>
    </subcellularLocation>
    <subcellularLocation>
        <location evidence="2">Cytoplasm</location>
        <location evidence="2">Cytoskeleton</location>
        <location evidence="2">Microtubule organizing center</location>
        <location evidence="2">Centrosome</location>
        <location evidence="2">Centriolar satellite</location>
    </subcellularLocation>
</comment>
<proteinExistence type="inferred from homology"/>
<dbReference type="PIRSF" id="PIRSF010072">
    <property type="entry name" value="DUF1448"/>
    <property type="match status" value="1"/>
</dbReference>
<dbReference type="GO" id="GO:0032266">
    <property type="term" value="F:phosphatidylinositol-3-phosphate binding"/>
    <property type="evidence" value="ECO:0007669"/>
    <property type="project" value="TreeGrafter"/>
</dbReference>
<comment type="similarity">
    <text evidence="3">Belongs to the BBS5 family.</text>
</comment>